<dbReference type="Proteomes" id="UP000593564">
    <property type="component" value="Unassembled WGS sequence"/>
</dbReference>
<evidence type="ECO:0000313" key="6">
    <source>
        <dbReference type="EMBL" id="KAF5942407.1"/>
    </source>
</evidence>
<protein>
    <submittedName>
        <fullName evidence="6">Uncharacterized protein</fullName>
    </submittedName>
</protein>
<evidence type="ECO:0000256" key="1">
    <source>
        <dbReference type="ARBA" id="ARBA00022617"/>
    </source>
</evidence>
<keyword evidence="7" id="KW-1185">Reference proteome</keyword>
<accession>A0A7J7GPJ5</accession>
<keyword evidence="4" id="KW-0408">Iron</keyword>
<dbReference type="GO" id="GO:0016705">
    <property type="term" value="F:oxidoreductase activity, acting on paired donors, with incorporation or reduction of molecular oxygen"/>
    <property type="evidence" value="ECO:0007669"/>
    <property type="project" value="InterPro"/>
</dbReference>
<dbReference type="GO" id="GO:0004497">
    <property type="term" value="F:monooxygenase activity"/>
    <property type="evidence" value="ECO:0007669"/>
    <property type="project" value="UniProtKB-KW"/>
</dbReference>
<name>A0A7J7GPJ5_CAMSI</name>
<dbReference type="GO" id="GO:0005506">
    <property type="term" value="F:iron ion binding"/>
    <property type="evidence" value="ECO:0007669"/>
    <property type="project" value="InterPro"/>
</dbReference>
<dbReference type="PANTHER" id="PTHR47947">
    <property type="entry name" value="CYTOCHROME P450 82C3-RELATED"/>
    <property type="match status" value="1"/>
</dbReference>
<keyword evidence="5" id="KW-0503">Monooxygenase</keyword>
<evidence type="ECO:0000313" key="7">
    <source>
        <dbReference type="Proteomes" id="UP000593564"/>
    </source>
</evidence>
<sequence>MARYHQTLKNKNTGPTIRGVAKGSMERMCRTVEEAKLFQNLMREHFELAQISHPSDIFPILLWVDFFGIEKKLVASAEKMDKFLQHLVDERRRISASKKTMTLIDNLLSWQETEPEFYTNNIINGIIMRVDENEVDMAESSGITMPKLKPLEAMCKPRLSMSTQCLV</sequence>
<dbReference type="AlphaFoldDB" id="A0A7J7GPJ5"/>
<evidence type="ECO:0000256" key="3">
    <source>
        <dbReference type="ARBA" id="ARBA00023002"/>
    </source>
</evidence>
<keyword evidence="2" id="KW-0479">Metal-binding</keyword>
<gene>
    <name evidence="6" type="ORF">HYC85_020049</name>
</gene>
<dbReference type="SUPFAM" id="SSF48264">
    <property type="entry name" value="Cytochrome P450"/>
    <property type="match status" value="1"/>
</dbReference>
<evidence type="ECO:0000256" key="4">
    <source>
        <dbReference type="ARBA" id="ARBA00023004"/>
    </source>
</evidence>
<dbReference type="Gene3D" id="1.10.630.10">
    <property type="entry name" value="Cytochrome P450"/>
    <property type="match status" value="1"/>
</dbReference>
<dbReference type="PANTHER" id="PTHR47947:SF20">
    <property type="entry name" value="CYTOCHROME P450 FAMILY PROTEIN"/>
    <property type="match status" value="1"/>
</dbReference>
<dbReference type="GO" id="GO:0020037">
    <property type="term" value="F:heme binding"/>
    <property type="evidence" value="ECO:0007669"/>
    <property type="project" value="InterPro"/>
</dbReference>
<reference evidence="7" key="1">
    <citation type="journal article" date="2020" name="Nat. Commun.">
        <title>Genome assembly of wild tea tree DASZ reveals pedigree and selection history of tea varieties.</title>
        <authorList>
            <person name="Zhang W."/>
            <person name="Zhang Y."/>
            <person name="Qiu H."/>
            <person name="Guo Y."/>
            <person name="Wan H."/>
            <person name="Zhang X."/>
            <person name="Scossa F."/>
            <person name="Alseekh S."/>
            <person name="Zhang Q."/>
            <person name="Wang P."/>
            <person name="Xu L."/>
            <person name="Schmidt M.H."/>
            <person name="Jia X."/>
            <person name="Li D."/>
            <person name="Zhu A."/>
            <person name="Guo F."/>
            <person name="Chen W."/>
            <person name="Ni D."/>
            <person name="Usadel B."/>
            <person name="Fernie A.R."/>
            <person name="Wen W."/>
        </authorList>
    </citation>
    <scope>NUCLEOTIDE SEQUENCE [LARGE SCALE GENOMIC DNA]</scope>
    <source>
        <strain evidence="7">cv. G240</strain>
    </source>
</reference>
<organism evidence="6 7">
    <name type="scientific">Camellia sinensis</name>
    <name type="common">Tea plant</name>
    <name type="synonym">Thea sinensis</name>
    <dbReference type="NCBI Taxonomy" id="4442"/>
    <lineage>
        <taxon>Eukaryota</taxon>
        <taxon>Viridiplantae</taxon>
        <taxon>Streptophyta</taxon>
        <taxon>Embryophyta</taxon>
        <taxon>Tracheophyta</taxon>
        <taxon>Spermatophyta</taxon>
        <taxon>Magnoliopsida</taxon>
        <taxon>eudicotyledons</taxon>
        <taxon>Gunneridae</taxon>
        <taxon>Pentapetalae</taxon>
        <taxon>asterids</taxon>
        <taxon>Ericales</taxon>
        <taxon>Theaceae</taxon>
        <taxon>Camellia</taxon>
    </lineage>
</organism>
<evidence type="ECO:0000256" key="5">
    <source>
        <dbReference type="ARBA" id="ARBA00023033"/>
    </source>
</evidence>
<reference evidence="6 7" key="2">
    <citation type="submission" date="2020-07" db="EMBL/GenBank/DDBJ databases">
        <title>Genome assembly of wild tea tree DASZ reveals pedigree and selection history of tea varieties.</title>
        <authorList>
            <person name="Zhang W."/>
        </authorList>
    </citation>
    <scope>NUCLEOTIDE SEQUENCE [LARGE SCALE GENOMIC DNA]</scope>
    <source>
        <strain evidence="7">cv. G240</strain>
        <tissue evidence="6">Leaf</tissue>
    </source>
</reference>
<dbReference type="InterPro" id="IPR050651">
    <property type="entry name" value="Plant_Cytochrome_P450_Monoox"/>
</dbReference>
<dbReference type="InterPro" id="IPR036396">
    <property type="entry name" value="Cyt_P450_sf"/>
</dbReference>
<comment type="caution">
    <text evidence="6">The sequence shown here is derived from an EMBL/GenBank/DDBJ whole genome shotgun (WGS) entry which is preliminary data.</text>
</comment>
<keyword evidence="3" id="KW-0560">Oxidoreductase</keyword>
<keyword evidence="1" id="KW-0349">Heme</keyword>
<evidence type="ECO:0000256" key="2">
    <source>
        <dbReference type="ARBA" id="ARBA00022723"/>
    </source>
</evidence>
<dbReference type="EMBL" id="JACBKZ010000009">
    <property type="protein sequence ID" value="KAF5942407.1"/>
    <property type="molecule type" value="Genomic_DNA"/>
</dbReference>
<proteinExistence type="predicted"/>